<feature type="transmembrane region" description="Helical" evidence="6">
    <location>
        <begin position="232"/>
        <end position="254"/>
    </location>
</feature>
<evidence type="ECO:0000256" key="2">
    <source>
        <dbReference type="ARBA" id="ARBA00007362"/>
    </source>
</evidence>
<feature type="transmembrane region" description="Helical" evidence="6">
    <location>
        <begin position="6"/>
        <end position="23"/>
    </location>
</feature>
<feature type="transmembrane region" description="Helical" evidence="6">
    <location>
        <begin position="115"/>
        <end position="136"/>
    </location>
</feature>
<feature type="transmembrane region" description="Helical" evidence="6">
    <location>
        <begin position="172"/>
        <end position="193"/>
    </location>
</feature>
<gene>
    <name evidence="8" type="ORF">EOW66_05925</name>
</gene>
<dbReference type="AlphaFoldDB" id="A0A3S3LNA0"/>
<keyword evidence="3 6" id="KW-0812">Transmembrane</keyword>
<dbReference type="RefSeq" id="WP_128155521.1">
    <property type="nucleotide sequence ID" value="NZ_JBHSOM010000009.1"/>
</dbReference>
<dbReference type="SUPFAM" id="SSF103481">
    <property type="entry name" value="Multidrug resistance efflux transporter EmrE"/>
    <property type="match status" value="2"/>
</dbReference>
<dbReference type="InterPro" id="IPR050638">
    <property type="entry name" value="AA-Vitamin_Transporters"/>
</dbReference>
<evidence type="ECO:0000256" key="3">
    <source>
        <dbReference type="ARBA" id="ARBA00022692"/>
    </source>
</evidence>
<name>A0A3S3LNA0_9RHOB</name>
<dbReference type="InterPro" id="IPR000620">
    <property type="entry name" value="EamA_dom"/>
</dbReference>
<dbReference type="PANTHER" id="PTHR32322">
    <property type="entry name" value="INNER MEMBRANE TRANSPORTER"/>
    <property type="match status" value="1"/>
</dbReference>
<keyword evidence="4 6" id="KW-1133">Transmembrane helix</keyword>
<evidence type="ECO:0000259" key="7">
    <source>
        <dbReference type="Pfam" id="PF00892"/>
    </source>
</evidence>
<organism evidence="8 9">
    <name type="scientific">Paenirhodobacter huangdaonensis</name>
    <dbReference type="NCBI Taxonomy" id="2501515"/>
    <lineage>
        <taxon>Bacteria</taxon>
        <taxon>Pseudomonadati</taxon>
        <taxon>Pseudomonadota</taxon>
        <taxon>Alphaproteobacteria</taxon>
        <taxon>Rhodobacterales</taxon>
        <taxon>Rhodobacter group</taxon>
        <taxon>Paenirhodobacter</taxon>
    </lineage>
</organism>
<feature type="transmembrane region" description="Helical" evidence="6">
    <location>
        <begin position="205"/>
        <end position="226"/>
    </location>
</feature>
<keyword evidence="9" id="KW-1185">Reference proteome</keyword>
<feature type="transmembrane region" description="Helical" evidence="6">
    <location>
        <begin position="30"/>
        <end position="50"/>
    </location>
</feature>
<protein>
    <submittedName>
        <fullName evidence="8">Peptide ABC transporter permease</fullName>
    </submittedName>
</protein>
<evidence type="ECO:0000256" key="5">
    <source>
        <dbReference type="ARBA" id="ARBA00023136"/>
    </source>
</evidence>
<dbReference type="GO" id="GO:0016020">
    <property type="term" value="C:membrane"/>
    <property type="evidence" value="ECO:0007669"/>
    <property type="project" value="UniProtKB-SubCell"/>
</dbReference>
<feature type="transmembrane region" description="Helical" evidence="6">
    <location>
        <begin position="56"/>
        <end position="76"/>
    </location>
</feature>
<feature type="domain" description="EamA" evidence="7">
    <location>
        <begin position="146"/>
        <end position="276"/>
    </location>
</feature>
<dbReference type="InterPro" id="IPR037185">
    <property type="entry name" value="EmrE-like"/>
</dbReference>
<evidence type="ECO:0000256" key="6">
    <source>
        <dbReference type="SAM" id="Phobius"/>
    </source>
</evidence>
<reference evidence="8 9" key="2">
    <citation type="submission" date="2019-01" db="EMBL/GenBank/DDBJ databases">
        <title>Sinorhodobacter populi sp. nov. isolated from the symptomatic bark tissue of Populus euramericana canker.</title>
        <authorList>
            <person name="Xu G."/>
        </authorList>
    </citation>
    <scope>NUCLEOTIDE SEQUENCE [LARGE SCALE GENOMIC DNA]</scope>
    <source>
        <strain evidence="8 9">CGMCC 1.12963</strain>
    </source>
</reference>
<comment type="subcellular location">
    <subcellularLocation>
        <location evidence="1">Membrane</location>
        <topology evidence="1">Multi-pass membrane protein</topology>
    </subcellularLocation>
</comment>
<comment type="similarity">
    <text evidence="2">Belongs to the EamA transporter family.</text>
</comment>
<evidence type="ECO:0000313" key="9">
    <source>
        <dbReference type="Proteomes" id="UP000288071"/>
    </source>
</evidence>
<dbReference type="PANTHER" id="PTHR32322:SF2">
    <property type="entry name" value="EAMA DOMAIN-CONTAINING PROTEIN"/>
    <property type="match status" value="1"/>
</dbReference>
<keyword evidence="5 6" id="KW-0472">Membrane</keyword>
<feature type="transmembrane region" description="Helical" evidence="6">
    <location>
        <begin position="143"/>
        <end position="160"/>
    </location>
</feature>
<evidence type="ECO:0000256" key="1">
    <source>
        <dbReference type="ARBA" id="ARBA00004141"/>
    </source>
</evidence>
<dbReference type="Pfam" id="PF00892">
    <property type="entry name" value="EamA"/>
    <property type="match status" value="1"/>
</dbReference>
<dbReference type="EMBL" id="SAVA01000003">
    <property type="protein sequence ID" value="RWR53247.1"/>
    <property type="molecule type" value="Genomic_DNA"/>
</dbReference>
<evidence type="ECO:0000313" key="8">
    <source>
        <dbReference type="EMBL" id="RWR53247.1"/>
    </source>
</evidence>
<evidence type="ECO:0000256" key="4">
    <source>
        <dbReference type="ARBA" id="ARBA00022989"/>
    </source>
</evidence>
<comment type="caution">
    <text evidence="8">The sequence shown here is derived from an EMBL/GenBank/DDBJ whole genome shotgun (WGS) entry which is preliminary data.</text>
</comment>
<dbReference type="Proteomes" id="UP000288071">
    <property type="component" value="Unassembled WGS sequence"/>
</dbReference>
<proteinExistence type="inferred from homology"/>
<feature type="transmembrane region" description="Helical" evidence="6">
    <location>
        <begin position="88"/>
        <end position="109"/>
    </location>
</feature>
<accession>A0A3S3LNA0</accession>
<dbReference type="Gene3D" id="1.10.3730.20">
    <property type="match status" value="2"/>
</dbReference>
<sequence length="278" mass="29040">MSLPIFFAVLAAALLHALWNALVRLGGSKIRAMAMLSLAEVGVGLAIVLSRPLPAAAAWPWLIASCALQVAYKTFLAHAYEAGDLSRVYPISRGTAPMLVAIVSALFAIDPIAPAGYLGVAVLASGILFMTHGVFTDGESRRLLPFALGAALSTASYTLVDGIGARVSGDAAGYVGWLMMGSGLIFALAAPVWRGPAMLRGSARDWLFAALGAAASYGAYAISIWAMTRAPIALVAVLRETSILFAVLIGWLVFHERMTRTKAVAAALIVTGVVLTRL</sequence>
<reference evidence="9" key="1">
    <citation type="submission" date="2019-01" db="EMBL/GenBank/DDBJ databases">
        <title>Sinorhodobacter populi sp. nov. isolated from the symptomatic bark tissue of Populus euramericana canker.</title>
        <authorList>
            <person name="Li Y."/>
        </authorList>
    </citation>
    <scope>NUCLEOTIDE SEQUENCE [LARGE SCALE GENOMIC DNA]</scope>
    <source>
        <strain evidence="9">CGMCC 1.12963</strain>
    </source>
</reference>